<comment type="subunit">
    <text evidence="3">Dimerizes in the presence of ATP but not ADP; ATP-binding is required for double-stranded (ds)DNA-binding. Interacts with DnaA.</text>
</comment>
<name>A0A7X2TQH6_9FIRM</name>
<dbReference type="CDD" id="cd02042">
    <property type="entry name" value="ParAB_family"/>
    <property type="match status" value="1"/>
</dbReference>
<dbReference type="Pfam" id="PF13614">
    <property type="entry name" value="AAA_31"/>
    <property type="match status" value="1"/>
</dbReference>
<evidence type="ECO:0000259" key="5">
    <source>
        <dbReference type="Pfam" id="PF13614"/>
    </source>
</evidence>
<dbReference type="EMBL" id="VUMV01000013">
    <property type="protein sequence ID" value="MST83033.1"/>
    <property type="molecule type" value="Genomic_DNA"/>
</dbReference>
<sequence>MATVFAIANQKGGVGKSTTAVNLSACIAEQGYSVLVIDIDPQGNATSGLGVEKDKMQNSIYQVMLGECSISDCILHLRYKKHEDMKTFDLVPSDVNLSAVEVELVNQEDKEYLLKKRLEPIKDKYDYIIIDCPPSLNLLTINALTTADSVLIPIQCEFYALEGLAQLLYTIQLVHERLNSRLFVEGVIFTMYDSHTKLSRQVVDDVKENLNQYIFKTVIPRNVRLAEAPSYGLPVNIYDKKSEGAKSYKKLAKEIIKRRKALWQPGEA</sequence>
<dbReference type="SUPFAM" id="SSF52540">
    <property type="entry name" value="P-loop containing nucleoside triphosphate hydrolases"/>
    <property type="match status" value="1"/>
</dbReference>
<dbReference type="PANTHER" id="PTHR13696">
    <property type="entry name" value="P-LOOP CONTAINING NUCLEOSIDE TRIPHOSPHATE HYDROLASE"/>
    <property type="match status" value="1"/>
</dbReference>
<evidence type="ECO:0000256" key="1">
    <source>
        <dbReference type="ARBA" id="ARBA00006976"/>
    </source>
</evidence>
<gene>
    <name evidence="6" type="ORF">FYJ60_12070</name>
</gene>
<reference evidence="6 7" key="1">
    <citation type="submission" date="2019-08" db="EMBL/GenBank/DDBJ databases">
        <title>In-depth cultivation of the pig gut microbiome towards novel bacterial diversity and tailored functional studies.</title>
        <authorList>
            <person name="Wylensek D."/>
            <person name="Hitch T.C.A."/>
            <person name="Clavel T."/>
        </authorList>
    </citation>
    <scope>NUCLEOTIDE SEQUENCE [LARGE SCALE GENOMIC DNA]</scope>
    <source>
        <strain evidence="6 7">Oil+RF-744-WCA-WT-13</strain>
    </source>
</reference>
<accession>A0A7X2TQH6</accession>
<evidence type="ECO:0000313" key="6">
    <source>
        <dbReference type="EMBL" id="MST83033.1"/>
    </source>
</evidence>
<feature type="domain" description="AAA" evidence="5">
    <location>
        <begin position="3"/>
        <end position="182"/>
    </location>
</feature>
<evidence type="ECO:0000256" key="4">
    <source>
        <dbReference type="ARBA" id="ARBA00071824"/>
    </source>
</evidence>
<dbReference type="AlphaFoldDB" id="A0A7X2TQH6"/>
<comment type="caution">
    <text evidence="6">The sequence shown here is derived from an EMBL/GenBank/DDBJ whole genome shotgun (WGS) entry which is preliminary data.</text>
</comment>
<dbReference type="FunFam" id="3.40.50.300:FF:000285">
    <property type="entry name" value="Sporulation initiation inhibitor Soj"/>
    <property type="match status" value="1"/>
</dbReference>
<dbReference type="Gene3D" id="3.40.50.300">
    <property type="entry name" value="P-loop containing nucleotide triphosphate hydrolases"/>
    <property type="match status" value="1"/>
</dbReference>
<dbReference type="Proteomes" id="UP000466864">
    <property type="component" value="Unassembled WGS sequence"/>
</dbReference>
<dbReference type="PIRSF" id="PIRSF009320">
    <property type="entry name" value="Nuc_binding_HP_1000"/>
    <property type="match status" value="1"/>
</dbReference>
<dbReference type="InterPro" id="IPR025669">
    <property type="entry name" value="AAA_dom"/>
</dbReference>
<comment type="similarity">
    <text evidence="1">Belongs to the ParA family.</text>
</comment>
<organism evidence="6 7">
    <name type="scientific">Bilifractor porci</name>
    <dbReference type="NCBI Taxonomy" id="2606636"/>
    <lineage>
        <taxon>Bacteria</taxon>
        <taxon>Bacillati</taxon>
        <taxon>Bacillota</taxon>
        <taxon>Clostridia</taxon>
        <taxon>Lachnospirales</taxon>
        <taxon>Lachnospiraceae</taxon>
        <taxon>Bilifractor</taxon>
    </lineage>
</organism>
<dbReference type="InterPro" id="IPR050678">
    <property type="entry name" value="DNA_Partitioning_ATPase"/>
</dbReference>
<keyword evidence="7" id="KW-1185">Reference proteome</keyword>
<proteinExistence type="inferred from homology"/>
<comment type="catalytic activity">
    <reaction evidence="2">
        <text>ATP + H2O = ADP + phosphate + H(+)</text>
        <dbReference type="Rhea" id="RHEA:13065"/>
        <dbReference type="ChEBI" id="CHEBI:15377"/>
        <dbReference type="ChEBI" id="CHEBI:15378"/>
        <dbReference type="ChEBI" id="CHEBI:30616"/>
        <dbReference type="ChEBI" id="CHEBI:43474"/>
        <dbReference type="ChEBI" id="CHEBI:456216"/>
    </reaction>
</comment>
<evidence type="ECO:0000256" key="2">
    <source>
        <dbReference type="ARBA" id="ARBA00049360"/>
    </source>
</evidence>
<evidence type="ECO:0000256" key="3">
    <source>
        <dbReference type="ARBA" id="ARBA00062323"/>
    </source>
</evidence>
<protein>
    <recommendedName>
        <fullName evidence="4">Sporulation initiation inhibitor protein Soj</fullName>
    </recommendedName>
</protein>
<dbReference type="InterPro" id="IPR027417">
    <property type="entry name" value="P-loop_NTPase"/>
</dbReference>
<dbReference type="PANTHER" id="PTHR13696:SF52">
    <property type="entry name" value="PARA FAMILY PROTEIN CT_582"/>
    <property type="match status" value="1"/>
</dbReference>
<evidence type="ECO:0000313" key="7">
    <source>
        <dbReference type="Proteomes" id="UP000466864"/>
    </source>
</evidence>